<keyword evidence="3" id="KW-1185">Reference proteome</keyword>
<dbReference type="PROSITE" id="PS50943">
    <property type="entry name" value="HTH_CROC1"/>
    <property type="match status" value="1"/>
</dbReference>
<dbReference type="SMART" id="SM00530">
    <property type="entry name" value="HTH_XRE"/>
    <property type="match status" value="1"/>
</dbReference>
<dbReference type="SUPFAM" id="SSF47413">
    <property type="entry name" value="lambda repressor-like DNA-binding domains"/>
    <property type="match status" value="1"/>
</dbReference>
<sequence length="133" mass="14610">MEAPYTGAGFISLSTNIMSTEFALDLRLARRKSGLSLRDTAHLLNVHKSTLSALETGKRLPSVEQVCQFSLIYGRSFQSLFNEVTEDAKAKLQAQLPSLPGPGPRWPGKLQREKTLTRLSSRLSNNDARHGGA</sequence>
<gene>
    <name evidence="2" type="ORF">D9R08_06750</name>
</gene>
<reference evidence="2 3" key="1">
    <citation type="submission" date="2018-10" db="EMBL/GenBank/DDBJ databases">
        <authorList>
            <person name="Jung H.S."/>
            <person name="Jeon C.O."/>
        </authorList>
    </citation>
    <scope>NUCLEOTIDE SEQUENCE [LARGE SCALE GENOMIC DNA]</scope>
    <source>
        <strain evidence="2 3">MA-7-27</strain>
    </source>
</reference>
<dbReference type="AlphaFoldDB" id="A0A3L9YAL1"/>
<evidence type="ECO:0000313" key="2">
    <source>
        <dbReference type="EMBL" id="RMA43303.1"/>
    </source>
</evidence>
<evidence type="ECO:0000259" key="1">
    <source>
        <dbReference type="PROSITE" id="PS50943"/>
    </source>
</evidence>
<feature type="domain" description="HTH cro/C1-type" evidence="1">
    <location>
        <begin position="26"/>
        <end position="80"/>
    </location>
</feature>
<dbReference type="Pfam" id="PF13560">
    <property type="entry name" value="HTH_31"/>
    <property type="match status" value="1"/>
</dbReference>
<proteinExistence type="predicted"/>
<name>A0A3L9YAL1_9RHOB</name>
<comment type="caution">
    <text evidence="2">The sequence shown here is derived from an EMBL/GenBank/DDBJ whole genome shotgun (WGS) entry which is preliminary data.</text>
</comment>
<organism evidence="2 3">
    <name type="scientific">Rhodophyticola porphyridii</name>
    <dbReference type="NCBI Taxonomy" id="1852017"/>
    <lineage>
        <taxon>Bacteria</taxon>
        <taxon>Pseudomonadati</taxon>
        <taxon>Pseudomonadota</taxon>
        <taxon>Alphaproteobacteria</taxon>
        <taxon>Rhodobacterales</taxon>
        <taxon>Roseobacteraceae</taxon>
        <taxon>Rhodophyticola</taxon>
    </lineage>
</organism>
<dbReference type="GO" id="GO:0003677">
    <property type="term" value="F:DNA binding"/>
    <property type="evidence" value="ECO:0007669"/>
    <property type="project" value="InterPro"/>
</dbReference>
<evidence type="ECO:0000313" key="3">
    <source>
        <dbReference type="Proteomes" id="UP000281343"/>
    </source>
</evidence>
<accession>A0A3L9YAL1</accession>
<dbReference type="InterPro" id="IPR010982">
    <property type="entry name" value="Lambda_DNA-bd_dom_sf"/>
</dbReference>
<dbReference type="Gene3D" id="1.10.260.40">
    <property type="entry name" value="lambda repressor-like DNA-binding domains"/>
    <property type="match status" value="1"/>
</dbReference>
<dbReference type="Proteomes" id="UP000281343">
    <property type="component" value="Unassembled WGS sequence"/>
</dbReference>
<protein>
    <submittedName>
        <fullName evidence="2">XRE family transcriptional regulator</fullName>
    </submittedName>
</protein>
<dbReference type="CDD" id="cd00093">
    <property type="entry name" value="HTH_XRE"/>
    <property type="match status" value="1"/>
</dbReference>
<dbReference type="InterPro" id="IPR001387">
    <property type="entry name" value="Cro/C1-type_HTH"/>
</dbReference>
<dbReference type="EMBL" id="RCNT01000002">
    <property type="protein sequence ID" value="RMA43303.1"/>
    <property type="molecule type" value="Genomic_DNA"/>
</dbReference>